<evidence type="ECO:0000256" key="4">
    <source>
        <dbReference type="ARBA" id="ARBA00023136"/>
    </source>
</evidence>
<evidence type="ECO:0000313" key="21">
    <source>
        <dbReference type="EMBL" id="TGY62879.1"/>
    </source>
</evidence>
<evidence type="ECO:0000313" key="7">
    <source>
        <dbReference type="EMBL" id="CUN42405.1"/>
    </source>
</evidence>
<evidence type="ECO:0000313" key="20">
    <source>
        <dbReference type="EMBL" id="RLT72524.1"/>
    </source>
</evidence>
<feature type="transmembrane region" description="Helical" evidence="5">
    <location>
        <begin position="65"/>
        <end position="86"/>
    </location>
</feature>
<dbReference type="GeneID" id="93523602"/>
<dbReference type="EMBL" id="WKLT01000016">
    <property type="protein sequence ID" value="MRY59463.1"/>
    <property type="molecule type" value="Genomic_DNA"/>
</dbReference>
<reference evidence="21 29" key="6">
    <citation type="submission" date="2019-04" db="EMBL/GenBank/DDBJ databases">
        <title>Microbes associate with the intestines of laboratory mice.</title>
        <authorList>
            <person name="Navarre W."/>
            <person name="Wong E."/>
            <person name="Huang K."/>
            <person name="Tropini C."/>
            <person name="Ng K."/>
            <person name="Yu B."/>
        </authorList>
    </citation>
    <scope>NUCLEOTIDE SEQUENCE [LARGE SCALE GENOMIC DNA]</scope>
    <source>
        <strain evidence="21 29">NM39_I3</strain>
    </source>
</reference>
<evidence type="ECO:0000313" key="27">
    <source>
        <dbReference type="Proteomes" id="UP000195950"/>
    </source>
</evidence>
<evidence type="ECO:0000313" key="11">
    <source>
        <dbReference type="EMBL" id="MRY59463.1"/>
    </source>
</evidence>
<feature type="transmembrane region" description="Helical" evidence="5">
    <location>
        <begin position="31"/>
        <end position="53"/>
    </location>
</feature>
<evidence type="ECO:0000313" key="33">
    <source>
        <dbReference type="Proteomes" id="UP000441609"/>
    </source>
</evidence>
<dbReference type="Proteomes" id="UP000095591">
    <property type="component" value="Unassembled WGS sequence"/>
</dbReference>
<dbReference type="EMBL" id="WKMW01000007">
    <property type="protein sequence ID" value="MRY84469.1"/>
    <property type="molecule type" value="Genomic_DNA"/>
</dbReference>
<reference evidence="18" key="3">
    <citation type="journal article" date="2018" name="BMC Genomics">
        <title>Whole genome sequencing and function prediction of 133 gut anaerobes isolated from chicken caecum in pure cultures.</title>
        <authorList>
            <person name="Medvecky M."/>
            <person name="Cejkova D."/>
            <person name="Polansky O."/>
            <person name="Karasova D."/>
            <person name="Kubasova T."/>
            <person name="Cizek A."/>
            <person name="Rychlik I."/>
        </authorList>
    </citation>
    <scope>NUCLEOTIDE SEQUENCE</scope>
    <source>
        <strain evidence="18">An199</strain>
    </source>
</reference>
<evidence type="ECO:0000256" key="3">
    <source>
        <dbReference type="ARBA" id="ARBA00022989"/>
    </source>
</evidence>
<dbReference type="EMBL" id="CZBM01000011">
    <property type="protein sequence ID" value="CUQ40206.1"/>
    <property type="molecule type" value="Genomic_DNA"/>
</dbReference>
<evidence type="ECO:0000313" key="22">
    <source>
        <dbReference type="EMBL" id="TWV58319.1"/>
    </source>
</evidence>
<dbReference type="OrthoDB" id="9799585at2"/>
<dbReference type="Proteomes" id="UP000471216">
    <property type="component" value="Unassembled WGS sequence"/>
</dbReference>
<dbReference type="EMBL" id="WKMX01000012">
    <property type="protein sequence ID" value="MRZ07224.1"/>
    <property type="molecule type" value="Genomic_DNA"/>
</dbReference>
<dbReference type="Pfam" id="PF02674">
    <property type="entry name" value="Colicin_V"/>
    <property type="match status" value="1"/>
</dbReference>
<dbReference type="Proteomes" id="UP000441358">
    <property type="component" value="Unassembled WGS sequence"/>
</dbReference>
<evidence type="ECO:0000313" key="10">
    <source>
        <dbReference type="EMBL" id="MDB9138319.1"/>
    </source>
</evidence>
<dbReference type="Proteomes" id="UP000501982">
    <property type="component" value="Chromosome"/>
</dbReference>
<evidence type="ECO:0000313" key="8">
    <source>
        <dbReference type="EMBL" id="CUQ40206.1"/>
    </source>
</evidence>
<dbReference type="EMBL" id="VOHW01000021">
    <property type="protein sequence ID" value="TWV58319.1"/>
    <property type="molecule type" value="Genomic_DNA"/>
</dbReference>
<keyword evidence="3 5" id="KW-1133">Transmembrane helix</keyword>
<evidence type="ECO:0000256" key="1">
    <source>
        <dbReference type="ARBA" id="ARBA00004141"/>
    </source>
</evidence>
<dbReference type="Proteomes" id="UP000441609">
    <property type="component" value="Unassembled WGS sequence"/>
</dbReference>
<name>A0A173SX74_PARDI</name>
<feature type="transmembrane region" description="Helical" evidence="5">
    <location>
        <begin position="6"/>
        <end position="24"/>
    </location>
</feature>
<dbReference type="Proteomes" id="UP000278164">
    <property type="component" value="Unassembled WGS sequence"/>
</dbReference>
<evidence type="ECO:0000313" key="6">
    <source>
        <dbReference type="EMBL" id="CUM94576.1"/>
    </source>
</evidence>
<dbReference type="Proteomes" id="UP001198806">
    <property type="component" value="Unassembled WGS sequence"/>
</dbReference>
<dbReference type="OMA" id="HGMEIFL"/>
<evidence type="ECO:0000313" key="16">
    <source>
        <dbReference type="EMBL" id="MRZ55089.1"/>
    </source>
</evidence>
<evidence type="ECO:0000313" key="28">
    <source>
        <dbReference type="Proteomes" id="UP000278164"/>
    </source>
</evidence>
<dbReference type="Proteomes" id="UP000310032">
    <property type="component" value="Unassembled WGS sequence"/>
</dbReference>
<evidence type="ECO:0000313" key="30">
    <source>
        <dbReference type="Proteomes" id="UP000315827"/>
    </source>
</evidence>
<dbReference type="Proteomes" id="UP000195950">
    <property type="component" value="Unassembled WGS sequence"/>
</dbReference>
<dbReference type="EMBL" id="JAJCNI010000005">
    <property type="protein sequence ID" value="MCB6517243.1"/>
    <property type="molecule type" value="Genomic_DNA"/>
</dbReference>
<dbReference type="Proteomes" id="UP000450599">
    <property type="component" value="Unassembled WGS sequence"/>
</dbReference>
<dbReference type="Proteomes" id="UP000315827">
    <property type="component" value="Unassembled WGS sequence"/>
</dbReference>
<evidence type="ECO:0000313" key="17">
    <source>
        <dbReference type="EMBL" id="MSB74332.1"/>
    </source>
</evidence>
<evidence type="ECO:0000313" key="29">
    <source>
        <dbReference type="Proteomes" id="UP000310032"/>
    </source>
</evidence>
<dbReference type="EMBL" id="CP120353">
    <property type="protein sequence ID" value="WET64003.1"/>
    <property type="molecule type" value="Genomic_DNA"/>
</dbReference>
<evidence type="ECO:0000313" key="23">
    <source>
        <dbReference type="EMBL" id="WET64003.1"/>
    </source>
</evidence>
<reference evidence="20 28" key="4">
    <citation type="submission" date="2018-09" db="EMBL/GenBank/DDBJ databases">
        <title>Murine metabolic-syndrome-specific gut microbial biobank.</title>
        <authorList>
            <person name="Liu C."/>
        </authorList>
    </citation>
    <scope>NUCLEOTIDE SEQUENCE [LARGE SCALE GENOMIC DNA]</scope>
    <source>
        <strain evidence="20 28">8-P5</strain>
    </source>
</reference>
<reference evidence="24 25" key="1">
    <citation type="submission" date="2015-09" db="EMBL/GenBank/DDBJ databases">
        <authorList>
            <consortium name="Pathogen Informatics"/>
        </authorList>
    </citation>
    <scope>NUCLEOTIDE SEQUENCE [LARGE SCALE GENOMIC DNA]</scope>
    <source>
        <strain evidence="7 25">2789STDY5608822</strain>
        <strain evidence="6 26">2789STDY5608872</strain>
        <strain evidence="8 24">2789STDY5834948</strain>
    </source>
</reference>
<organism evidence="6 26">
    <name type="scientific">Parabacteroides distasonis</name>
    <dbReference type="NCBI Taxonomy" id="823"/>
    <lineage>
        <taxon>Bacteria</taxon>
        <taxon>Pseudomonadati</taxon>
        <taxon>Bacteroidota</taxon>
        <taxon>Bacteroidia</taxon>
        <taxon>Bacteroidales</taxon>
        <taxon>Tannerellaceae</taxon>
        <taxon>Parabacteroides</taxon>
    </lineage>
</organism>
<dbReference type="EMBL" id="CYYK01000001">
    <property type="protein sequence ID" value="CUN42405.1"/>
    <property type="molecule type" value="Genomic_DNA"/>
</dbReference>
<evidence type="ECO:0000313" key="12">
    <source>
        <dbReference type="EMBL" id="MRY84469.1"/>
    </source>
</evidence>
<evidence type="ECO:0000313" key="36">
    <source>
        <dbReference type="Proteomes" id="UP000463337"/>
    </source>
</evidence>
<evidence type="ECO:0000313" key="18">
    <source>
        <dbReference type="EMBL" id="OUP22820.1"/>
    </source>
</evidence>
<dbReference type="Proteomes" id="UP000432516">
    <property type="component" value="Unassembled WGS sequence"/>
</dbReference>
<evidence type="ECO:0000313" key="19">
    <source>
        <dbReference type="EMBL" id="QJE30264.1"/>
    </source>
</evidence>
<evidence type="ECO:0000313" key="32">
    <source>
        <dbReference type="Proteomes" id="UP000441358"/>
    </source>
</evidence>
<evidence type="ECO:0000313" key="24">
    <source>
        <dbReference type="Proteomes" id="UP000095332"/>
    </source>
</evidence>
<keyword evidence="4 5" id="KW-0472">Membrane</keyword>
<dbReference type="Proteomes" id="UP001211522">
    <property type="component" value="Unassembled WGS sequence"/>
</dbReference>
<evidence type="ECO:0000256" key="2">
    <source>
        <dbReference type="ARBA" id="ARBA00022692"/>
    </source>
</evidence>
<dbReference type="EMBL" id="WKMO01000012">
    <property type="protein sequence ID" value="MSB74332.1"/>
    <property type="molecule type" value="Genomic_DNA"/>
</dbReference>
<dbReference type="RefSeq" id="WP_005859392.1">
    <property type="nucleotide sequence ID" value="NZ_AP019729.1"/>
</dbReference>
<dbReference type="EMBL" id="CYXP01000002">
    <property type="protein sequence ID" value="CUM94576.1"/>
    <property type="molecule type" value="Genomic_DNA"/>
</dbReference>
<dbReference type="EMBL" id="WKMC01000002">
    <property type="protein sequence ID" value="MRZ49505.1"/>
    <property type="molecule type" value="Genomic_DNA"/>
</dbReference>
<reference evidence="10" key="10">
    <citation type="submission" date="2023-01" db="EMBL/GenBank/DDBJ databases">
        <title>Human gut microbiome strain richness.</title>
        <authorList>
            <person name="Chen-Liaw A."/>
        </authorList>
    </citation>
    <scope>NUCLEOTIDE SEQUENCE</scope>
    <source>
        <strain evidence="10">D35st1_E5_D35t1_190705</strain>
    </source>
</reference>
<evidence type="ECO:0000313" key="13">
    <source>
        <dbReference type="EMBL" id="MRY94362.1"/>
    </source>
</evidence>
<evidence type="ECO:0000313" key="31">
    <source>
        <dbReference type="Proteomes" id="UP000432516"/>
    </source>
</evidence>
<dbReference type="Proteomes" id="UP000463337">
    <property type="component" value="Unassembled WGS sequence"/>
</dbReference>
<reference evidence="19 38" key="8">
    <citation type="submission" date="2020-04" db="EMBL/GenBank/DDBJ databases">
        <title>Complete Genomes and Methylome analysis of CBBP consortium that reverse antibiotic-induced susceptibility to vancomycin-resistant Enterococcus faecium infection.</title>
        <authorList>
            <person name="Fomenkov A."/>
            <person name="Zhang Z."/>
            <person name="Pamer E."/>
            <person name="Roberts R.J."/>
        </authorList>
    </citation>
    <scope>NUCLEOTIDE SEQUENCE [LARGE SCALE GENOMIC DNA]</scope>
    <source>
        <strain evidence="38">CBBP</strain>
        <strain evidence="19">CBBP-1</strain>
    </source>
</reference>
<evidence type="ECO:0000313" key="37">
    <source>
        <dbReference type="Proteomes" id="UP000471216"/>
    </source>
</evidence>
<evidence type="ECO:0000313" key="25">
    <source>
        <dbReference type="Proteomes" id="UP000095455"/>
    </source>
</evidence>
<evidence type="ECO:0000313" key="35">
    <source>
        <dbReference type="Proteomes" id="UP000461276"/>
    </source>
</evidence>
<dbReference type="PANTHER" id="PTHR37306:SF1">
    <property type="entry name" value="COLICIN V PRODUCTION PROTEIN"/>
    <property type="match status" value="1"/>
</dbReference>
<dbReference type="GO" id="GO:0009403">
    <property type="term" value="P:toxin biosynthetic process"/>
    <property type="evidence" value="ECO:0007669"/>
    <property type="project" value="InterPro"/>
</dbReference>
<dbReference type="Proteomes" id="UP000095455">
    <property type="component" value="Unassembled WGS sequence"/>
</dbReference>
<evidence type="ECO:0000313" key="15">
    <source>
        <dbReference type="EMBL" id="MRZ49505.1"/>
    </source>
</evidence>
<dbReference type="EMBL" id="WKMY01000010">
    <property type="protein sequence ID" value="MRY94362.1"/>
    <property type="molecule type" value="Genomic_DNA"/>
</dbReference>
<reference evidence="27" key="2">
    <citation type="submission" date="2017-04" db="EMBL/GenBank/DDBJ databases">
        <title>Function of individual gut microbiota members based on whole genome sequencing of pure cultures obtained from chicken caecum.</title>
        <authorList>
            <person name="Medvecky M."/>
            <person name="Cejkova D."/>
            <person name="Polansky O."/>
            <person name="Karasova D."/>
            <person name="Kubasova T."/>
            <person name="Cizek A."/>
            <person name="Rychlik I."/>
        </authorList>
    </citation>
    <scope>NUCLEOTIDE SEQUENCE [LARGE SCALE GENOMIC DNA]</scope>
    <source>
        <strain evidence="27">An199</strain>
    </source>
</reference>
<dbReference type="AlphaFoldDB" id="A0A173SX74"/>
<dbReference type="Proteomes" id="UP001221009">
    <property type="component" value="Chromosome"/>
</dbReference>
<dbReference type="Proteomes" id="UP000461276">
    <property type="component" value="Unassembled WGS sequence"/>
</dbReference>
<evidence type="ECO:0000313" key="14">
    <source>
        <dbReference type="EMBL" id="MRZ07224.1"/>
    </source>
</evidence>
<reference evidence="23" key="11">
    <citation type="submission" date="2023-03" db="EMBL/GenBank/DDBJ databases">
        <title>Parabacteroides distasonis, a bacteria resistant against UC.</title>
        <authorList>
            <person name="Dai W."/>
        </authorList>
    </citation>
    <scope>NUCLEOTIDE SEQUENCE</scope>
    <source>
        <strain evidence="23">F1-28</strain>
    </source>
</reference>
<dbReference type="EMBL" id="RAYI01000034">
    <property type="protein sequence ID" value="RLT72524.1"/>
    <property type="molecule type" value="Genomic_DNA"/>
</dbReference>
<evidence type="ECO:0000313" key="34">
    <source>
        <dbReference type="Proteomes" id="UP000450599"/>
    </source>
</evidence>
<dbReference type="InterPro" id="IPR003825">
    <property type="entry name" value="Colicin-V_CvpA"/>
</dbReference>
<evidence type="ECO:0000313" key="9">
    <source>
        <dbReference type="EMBL" id="MCB6517243.1"/>
    </source>
</evidence>
<accession>A0A173SX74</accession>
<dbReference type="EMBL" id="NFJX01000001">
    <property type="protein sequence ID" value="OUP22820.1"/>
    <property type="molecule type" value="Genomic_DNA"/>
</dbReference>
<sequence>MNWLDITLLCLAGIGFVKGLFDGIIKQVVSLIALVIAIFFCGKAAAWLKGYILALGWFPEEGVTILSYIAGFILIMGVFILAGELVTKVVGATPLSVINHLFGGFFGLLVVLVFTSLLLNALEFVDRGSVLIHRQSKIESRFYYSVKQIVPTIFPHNLFSLGE</sequence>
<reference evidence="22 30" key="7">
    <citation type="submission" date="2019-07" db="EMBL/GenBank/DDBJ databases">
        <title>Genome sequencing of Parabacteroides distasonis iSURF_7.</title>
        <authorList>
            <person name="Degefu H.N."/>
            <person name="Ruoff K.L."/>
            <person name="Price C.E."/>
            <person name="Valls R.A."/>
            <person name="O'Toole G.A."/>
        </authorList>
    </citation>
    <scope>NUCLEOTIDE SEQUENCE [LARGE SCALE GENOMIC DNA]</scope>
    <source>
        <strain evidence="22 30">CFPLTA003_1B</strain>
    </source>
</reference>
<keyword evidence="2 5" id="KW-0812">Transmembrane</keyword>
<comment type="subcellular location">
    <subcellularLocation>
        <location evidence="1">Membrane</location>
        <topology evidence="1">Multi-pass membrane protein</topology>
    </subcellularLocation>
</comment>
<evidence type="ECO:0000256" key="5">
    <source>
        <dbReference type="SAM" id="Phobius"/>
    </source>
</evidence>
<proteinExistence type="predicted"/>
<protein>
    <submittedName>
        <fullName evidence="6">Colicin V production protein</fullName>
    </submittedName>
    <submittedName>
        <fullName evidence="9">CvpA family protein</fullName>
    </submittedName>
</protein>
<dbReference type="EMBL" id="WKNE01000006">
    <property type="protein sequence ID" value="MRZ55089.1"/>
    <property type="molecule type" value="Genomic_DNA"/>
</dbReference>
<dbReference type="Proteomes" id="UP000095332">
    <property type="component" value="Unassembled WGS sequence"/>
</dbReference>
<dbReference type="GO" id="GO:0016020">
    <property type="term" value="C:membrane"/>
    <property type="evidence" value="ECO:0007669"/>
    <property type="project" value="UniProtKB-SubCell"/>
</dbReference>
<dbReference type="PANTHER" id="PTHR37306">
    <property type="entry name" value="COLICIN V PRODUCTION PROTEIN"/>
    <property type="match status" value="1"/>
</dbReference>
<gene>
    <name evidence="18" type="ORF">B5F32_01095</name>
    <name evidence="20" type="ORF">D7V78_15290</name>
    <name evidence="21" type="ORF">E5342_01825</name>
    <name evidence="7" type="ORF">ERS852380_00318</name>
    <name evidence="6" type="ORF">ERS852429_01234</name>
    <name evidence="8" type="ORF">ERS852560_02653</name>
    <name evidence="22" type="ORF">FSA05_21350</name>
    <name evidence="14" type="ORF">GKD54_13610</name>
    <name evidence="12" type="ORF">GKD58_09415</name>
    <name evidence="11" type="ORF">GKD59_16425</name>
    <name evidence="15" type="ORF">GKD66_04470</name>
    <name evidence="13" type="ORF">GKD67_14235</name>
    <name evidence="16" type="ORF">GKD68_10025</name>
    <name evidence="17" type="ORF">GKD70_13750</name>
    <name evidence="19" type="ORF">HHO38_19130</name>
    <name evidence="9" type="ORF">LI194_05465</name>
    <name evidence="23" type="ORF">P2T59_20245</name>
    <name evidence="10" type="ORF">PN612_07300</name>
</gene>
<reference evidence="31 32" key="5">
    <citation type="journal article" date="2019" name="Nat. Med.">
        <title>A library of human gut bacterial isolates paired with longitudinal multiomics data enables mechanistic microbiome research.</title>
        <authorList>
            <person name="Poyet M."/>
            <person name="Groussin M."/>
            <person name="Gibbons S.M."/>
            <person name="Avila-Pacheco J."/>
            <person name="Jiang X."/>
            <person name="Kearney S.M."/>
            <person name="Perrotta A.R."/>
            <person name="Berdy B."/>
            <person name="Zhao S."/>
            <person name="Lieberman T.D."/>
            <person name="Swanson P.K."/>
            <person name="Smith M."/>
            <person name="Roesemann S."/>
            <person name="Alexander J.E."/>
            <person name="Rich S.A."/>
            <person name="Livny J."/>
            <person name="Vlamakis H."/>
            <person name="Clish C."/>
            <person name="Bullock K."/>
            <person name="Deik A."/>
            <person name="Scott J."/>
            <person name="Pierce K.A."/>
            <person name="Xavier R.J."/>
            <person name="Alm E.J."/>
        </authorList>
    </citation>
    <scope>NUCLEOTIDE SEQUENCE [LARGE SCALE GENOMIC DNA]</scope>
    <source>
        <strain evidence="14 37">BIOML-A10</strain>
        <strain evidence="12 34">BIOML-A11</strain>
        <strain evidence="16 31">BIOML-A2</strain>
        <strain evidence="17 33">BIOML-A20</strain>
        <strain evidence="15 32">BIOML-A32</strain>
        <strain evidence="11 36">BIOML-A41</strain>
        <strain evidence="13 35">BIOML-A9</strain>
    </source>
</reference>
<dbReference type="EMBL" id="JAQMPX010000048">
    <property type="protein sequence ID" value="MDB9138319.1"/>
    <property type="molecule type" value="Genomic_DNA"/>
</dbReference>
<dbReference type="EMBL" id="SRYM01000003">
    <property type="protein sequence ID" value="TGY62879.1"/>
    <property type="molecule type" value="Genomic_DNA"/>
</dbReference>
<evidence type="ECO:0000313" key="38">
    <source>
        <dbReference type="Proteomes" id="UP000501982"/>
    </source>
</evidence>
<evidence type="ECO:0000313" key="26">
    <source>
        <dbReference type="Proteomes" id="UP000095591"/>
    </source>
</evidence>
<reference evidence="9" key="9">
    <citation type="submission" date="2021-10" db="EMBL/GenBank/DDBJ databases">
        <title>Collection of gut derived symbiotic bacterial strains cultured from healthy donors.</title>
        <authorList>
            <person name="Lin H."/>
            <person name="Littmann E."/>
            <person name="Kohout C."/>
            <person name="Pamer E.G."/>
        </authorList>
    </citation>
    <scope>NUCLEOTIDE SEQUENCE</scope>
    <source>
        <strain evidence="9">DFI.2.94</strain>
    </source>
</reference>
<dbReference type="EMBL" id="CP051672">
    <property type="protein sequence ID" value="QJE30264.1"/>
    <property type="molecule type" value="Genomic_DNA"/>
</dbReference>
<feature type="transmembrane region" description="Helical" evidence="5">
    <location>
        <begin position="98"/>
        <end position="119"/>
    </location>
</feature>